<dbReference type="OrthoDB" id="9786633at2"/>
<dbReference type="Proteomes" id="UP001253851">
    <property type="component" value="Unassembled WGS sequence"/>
</dbReference>
<evidence type="ECO:0000256" key="6">
    <source>
        <dbReference type="ARBA" id="ARBA00023310"/>
    </source>
</evidence>
<proteinExistence type="inferred from homology"/>
<keyword evidence="6 7" id="KW-0066">ATP synthesis</keyword>
<dbReference type="InterPro" id="IPR000711">
    <property type="entry name" value="ATPase_OSCP/dsu"/>
</dbReference>
<comment type="subcellular location">
    <subcellularLocation>
        <location evidence="7">Cell membrane</location>
        <topology evidence="7">Peripheral membrane protein</topology>
    </subcellularLocation>
    <subcellularLocation>
        <location evidence="1">Membrane</location>
    </subcellularLocation>
</comment>
<keyword evidence="3 7" id="KW-0375">Hydrogen ion transport</keyword>
<dbReference type="EMBL" id="CP046123">
    <property type="protein sequence ID" value="QGN30473.1"/>
    <property type="molecule type" value="Genomic_DNA"/>
</dbReference>
<protein>
    <recommendedName>
        <fullName evidence="7">ATP synthase subunit delta</fullName>
    </recommendedName>
    <alternativeName>
        <fullName evidence="7">ATP synthase F(1) sector subunit delta</fullName>
    </alternativeName>
    <alternativeName>
        <fullName evidence="7">F-type ATPase subunit delta</fullName>
        <shortName evidence="7">F-ATPase subunit delta</shortName>
    </alternativeName>
</protein>
<keyword evidence="5 7" id="KW-0472">Membrane</keyword>
<keyword evidence="2 7" id="KW-0813">Transport</keyword>
<sequence>MKLDKFTVGKRYGKALFELAMEEQRLTEVYQELMTLRQIYQEIPTFGQIVTDNRLDLHEKRQLVDQLLKGFEGLVRNFLEIVYEYDRMDDLLLIIDEYERRYDEYQGLVLGTITTAVALSAEQKSKIEKQIADKLGYKQAQLKETVDPTILGGVIVEANHQVIDGSIKSQLDYLRQKIGR</sequence>
<dbReference type="EMBL" id="QRMZ01000006">
    <property type="protein sequence ID" value="RHK07087.1"/>
    <property type="molecule type" value="Genomic_DNA"/>
</dbReference>
<dbReference type="Pfam" id="PF00213">
    <property type="entry name" value="OSCP"/>
    <property type="match status" value="1"/>
</dbReference>
<dbReference type="NCBIfam" id="TIGR01145">
    <property type="entry name" value="ATP_synt_delta"/>
    <property type="match status" value="1"/>
</dbReference>
<dbReference type="GeneID" id="15142982"/>
<evidence type="ECO:0000256" key="7">
    <source>
        <dbReference type="HAMAP-Rule" id="MF_01416"/>
    </source>
</evidence>
<dbReference type="Proteomes" id="UP000286288">
    <property type="component" value="Unassembled WGS sequence"/>
</dbReference>
<evidence type="ECO:0000313" key="10">
    <source>
        <dbReference type="EMBL" id="QGN30473.1"/>
    </source>
</evidence>
<gene>
    <name evidence="7" type="primary">atpH</name>
    <name evidence="11" type="ORF">DW084_06235</name>
    <name evidence="10" type="ORF">GFU50_13565</name>
    <name evidence="8" type="ORF">P7I32_05855</name>
    <name evidence="9" type="ORF">P7I34_05065</name>
</gene>
<name>A0A1G9CZ88_ENTCA</name>
<dbReference type="HAMAP" id="MF_01416">
    <property type="entry name" value="ATP_synth_delta_bact"/>
    <property type="match status" value="1"/>
</dbReference>
<reference evidence="8 14" key="3">
    <citation type="submission" date="2023-03" db="EMBL/GenBank/DDBJ databases">
        <authorList>
            <person name="Shen W."/>
            <person name="Cai J."/>
        </authorList>
    </citation>
    <scope>NUCLEOTIDE SEQUENCE</scope>
    <source>
        <strain evidence="9 14">B516</strain>
        <strain evidence="8">K72-2</strain>
    </source>
</reference>
<dbReference type="NCBIfam" id="NF004401">
    <property type="entry name" value="PRK05758.2-1"/>
    <property type="match status" value="1"/>
</dbReference>
<dbReference type="GO" id="GO:0046933">
    <property type="term" value="F:proton-transporting ATP synthase activity, rotational mechanism"/>
    <property type="evidence" value="ECO:0007669"/>
    <property type="project" value="UniProtKB-UniRule"/>
</dbReference>
<dbReference type="SUPFAM" id="SSF47928">
    <property type="entry name" value="N-terminal domain of the delta subunit of the F1F0-ATP synthase"/>
    <property type="match status" value="1"/>
</dbReference>
<dbReference type="InterPro" id="IPR026015">
    <property type="entry name" value="ATP_synth_OSCP/delta_N_sf"/>
</dbReference>
<evidence type="ECO:0000256" key="3">
    <source>
        <dbReference type="ARBA" id="ARBA00022781"/>
    </source>
</evidence>
<reference evidence="10 13" key="2">
    <citation type="submission" date="2019-11" db="EMBL/GenBank/DDBJ databases">
        <title>Detection and genome characteristic of a blood enterococcus casselifavus isolate from Zhengzhou,china.</title>
        <authorList>
            <person name="Wen P."/>
        </authorList>
    </citation>
    <scope>NUCLEOTIDE SEQUENCE [LARGE SCALE GENOMIC DNA]</scope>
    <source>
        <strain evidence="10 13">EC291</strain>
    </source>
</reference>
<organism evidence="11 12">
    <name type="scientific">Enterococcus casseliflavus</name>
    <name type="common">Enterococcus flavescens</name>
    <dbReference type="NCBI Taxonomy" id="37734"/>
    <lineage>
        <taxon>Bacteria</taxon>
        <taxon>Bacillati</taxon>
        <taxon>Bacillota</taxon>
        <taxon>Bacilli</taxon>
        <taxon>Lactobacillales</taxon>
        <taxon>Enterococcaceae</taxon>
        <taxon>Enterococcus</taxon>
    </lineage>
</organism>
<dbReference type="GO" id="GO:0005886">
    <property type="term" value="C:plasma membrane"/>
    <property type="evidence" value="ECO:0007669"/>
    <property type="project" value="UniProtKB-SubCell"/>
</dbReference>
<dbReference type="EMBL" id="JARQDV010000002">
    <property type="protein sequence ID" value="MDT2964126.1"/>
    <property type="molecule type" value="Genomic_DNA"/>
</dbReference>
<reference evidence="11 12" key="1">
    <citation type="submission" date="2018-08" db="EMBL/GenBank/DDBJ databases">
        <title>A genome reference for cultivated species of the human gut microbiota.</title>
        <authorList>
            <person name="Zou Y."/>
            <person name="Xue W."/>
            <person name="Luo G."/>
        </authorList>
    </citation>
    <scope>NUCLEOTIDE SEQUENCE [LARGE SCALE GENOMIC DNA]</scope>
    <source>
        <strain evidence="11 12">AF48-16</strain>
    </source>
</reference>
<dbReference type="GO" id="GO:0045259">
    <property type="term" value="C:proton-transporting ATP synthase complex"/>
    <property type="evidence" value="ECO:0007669"/>
    <property type="project" value="UniProtKB-KW"/>
</dbReference>
<comment type="function">
    <text evidence="7">This protein is part of the stalk that links CF(0) to CF(1). It either transmits conformational changes from CF(0) to CF(1) or is implicated in proton conduction.</text>
</comment>
<comment type="similarity">
    <text evidence="7">Belongs to the ATPase delta chain family.</text>
</comment>
<evidence type="ECO:0000313" key="9">
    <source>
        <dbReference type="EMBL" id="MDT2982022.1"/>
    </source>
</evidence>
<keyword evidence="7" id="KW-1003">Cell membrane</keyword>
<evidence type="ECO:0000313" key="8">
    <source>
        <dbReference type="EMBL" id="MDT2964126.1"/>
    </source>
</evidence>
<evidence type="ECO:0000256" key="1">
    <source>
        <dbReference type="ARBA" id="ARBA00004370"/>
    </source>
</evidence>
<accession>A0A1G9CZ88</accession>
<evidence type="ECO:0000313" key="11">
    <source>
        <dbReference type="EMBL" id="RHK07087.1"/>
    </source>
</evidence>
<dbReference type="EMBL" id="JARQDZ010000002">
    <property type="protein sequence ID" value="MDT2982022.1"/>
    <property type="molecule type" value="Genomic_DNA"/>
</dbReference>
<evidence type="ECO:0000313" key="14">
    <source>
        <dbReference type="Proteomes" id="UP001253851"/>
    </source>
</evidence>
<keyword evidence="7" id="KW-0139">CF(1)</keyword>
<dbReference type="PRINTS" id="PR00125">
    <property type="entry name" value="ATPASEDELTA"/>
</dbReference>
<dbReference type="PANTHER" id="PTHR11910">
    <property type="entry name" value="ATP SYNTHASE DELTA CHAIN"/>
    <property type="match status" value="1"/>
</dbReference>
<dbReference type="Gene3D" id="1.10.520.20">
    <property type="entry name" value="N-terminal domain of the delta subunit of the F1F0-ATP synthase"/>
    <property type="match status" value="1"/>
</dbReference>
<evidence type="ECO:0000313" key="12">
    <source>
        <dbReference type="Proteomes" id="UP000286288"/>
    </source>
</evidence>
<evidence type="ECO:0000256" key="2">
    <source>
        <dbReference type="ARBA" id="ARBA00022448"/>
    </source>
</evidence>
<evidence type="ECO:0000256" key="4">
    <source>
        <dbReference type="ARBA" id="ARBA00023065"/>
    </source>
</evidence>
<evidence type="ECO:0000256" key="5">
    <source>
        <dbReference type="ARBA" id="ARBA00023136"/>
    </source>
</evidence>
<dbReference type="Proteomes" id="UP000422837">
    <property type="component" value="Chromosome"/>
</dbReference>
<keyword evidence="4 7" id="KW-0406">Ion transport</keyword>
<evidence type="ECO:0000313" key="13">
    <source>
        <dbReference type="Proteomes" id="UP000422837"/>
    </source>
</evidence>
<dbReference type="Proteomes" id="UP001268896">
    <property type="component" value="Unassembled WGS sequence"/>
</dbReference>
<dbReference type="RefSeq" id="WP_010749797.1">
    <property type="nucleotide sequence ID" value="NZ_BAAAXK010000002.1"/>
</dbReference>
<comment type="function">
    <text evidence="7">F(1)F(0) ATP synthase produces ATP from ADP in the presence of a proton or sodium gradient. F-type ATPases consist of two structural domains, F(1) containing the extramembraneous catalytic core and F(0) containing the membrane proton channel, linked together by a central stalk and a peripheral stalk. During catalysis, ATP synthesis in the catalytic domain of F(1) is coupled via a rotary mechanism of the central stalk subunits to proton translocation.</text>
</comment>
<dbReference type="AlphaFoldDB" id="A0A1G9CZ88"/>